<protein>
    <submittedName>
        <fullName evidence="2">Alpha-galactosidase GH36</fullName>
        <ecNumber evidence="2">3.2.1.22</ecNumber>
    </submittedName>
</protein>
<organism evidence="2 3">
    <name type="scientific">Thermobacillus xylanilyticus</name>
    <dbReference type="NCBI Taxonomy" id="76633"/>
    <lineage>
        <taxon>Bacteria</taxon>
        <taxon>Bacillati</taxon>
        <taxon>Bacillota</taxon>
        <taxon>Bacilli</taxon>
        <taxon>Bacillales</taxon>
        <taxon>Paenibacillaceae</taxon>
        <taxon>Thermobacillus</taxon>
    </lineage>
</organism>
<proteinExistence type="predicted"/>
<keyword evidence="2" id="KW-0378">Hydrolase</keyword>
<comment type="caution">
    <text evidence="2">The sequence shown here is derived from an EMBL/GenBank/DDBJ whole genome shotgun (WGS) entry which is preliminary data.</text>
</comment>
<dbReference type="GO" id="GO:0004557">
    <property type="term" value="F:alpha-galactosidase activity"/>
    <property type="evidence" value="ECO:0007669"/>
    <property type="project" value="UniProtKB-EC"/>
</dbReference>
<dbReference type="EC" id="3.2.1.22" evidence="2"/>
<keyword evidence="3" id="KW-1185">Reference proteome</keyword>
<name>A0ABM8UZG0_THEXY</name>
<evidence type="ECO:0000313" key="2">
    <source>
        <dbReference type="EMBL" id="CAG5076244.1"/>
    </source>
</evidence>
<evidence type="ECO:0000313" key="3">
    <source>
        <dbReference type="Proteomes" id="UP000681526"/>
    </source>
</evidence>
<sequence>MRGIGVSVRLEGGERRKLALHRVERQEGAACAEYVHVYQDDEEAKEAVVRLTLRCCPEGVAAFVEGEIVRSNDFGDRRALSPDDGLLIHIGALDELQGVLANYQHKDWWTRPHFDSDLRALPERTVSLLWRTPSAYFQLLPVTGPAYRADLQADGRAGGLAVRIFSGQGGMTSCRTLAFVLGGGENPYLLPERNVTLALRHLNGQTLPRNAKVYPEILDYLGWCSWDAFYHEVDEKGLLAKAEELQRLGLPVRWVMIDDGWSEVRDRKLYGMDADPAKFPRGLAHTIEALKRQYGIRWVGVWHTIAGYWDGIHPDSEMARELREYLFTTRRGNVMPYPDAGRGFGFWHAWHGYLARQGVDFVKVDSQSAVHNFLRHHLPVGQAASAAHTALEASAALHFDRTIINCMGMSAENIWHRPVSAVSRNSDDFVPQERHGFREHALQNAYNSYYHGAWYWGDWDMFWTENHDDVQNMVLRAVSGGPVYFSDALGRTDPARVWPLIFRDGKIIRCDRTANPTPDCLMRSPISEPLPLKLWNKAGRAGVVAAFHICEAQTDVQGAISLDDVPDMTADSAWVYEHFSRTAVRLARGQSLPFALQAEQCRLFLLVPDRGAVTPIGLADKLVSSAAVERQWEEGKSCMVRLREGGTFIFAADQPPSSVRANGETLKWSPSACPSLYEADCSHLHGAVTLEIVRA</sequence>
<dbReference type="InterPro" id="IPR017853">
    <property type="entry name" value="GH"/>
</dbReference>
<dbReference type="InterPro" id="IPR008811">
    <property type="entry name" value="Glycosyl_hydrolases_36"/>
</dbReference>
<dbReference type="SUPFAM" id="SSF51445">
    <property type="entry name" value="(Trans)glycosidases"/>
    <property type="match status" value="1"/>
</dbReference>
<keyword evidence="2" id="KW-0326">Glycosidase</keyword>
<reference evidence="2 3" key="1">
    <citation type="submission" date="2021-04" db="EMBL/GenBank/DDBJ databases">
        <authorList>
            <person name="Rakotoarivonina H."/>
        </authorList>
    </citation>
    <scope>NUCLEOTIDE SEQUENCE [LARGE SCALE GENOMIC DNA]</scope>
    <source>
        <strain evidence="2 3">XE</strain>
    </source>
</reference>
<dbReference type="Proteomes" id="UP000681526">
    <property type="component" value="Unassembled WGS sequence"/>
</dbReference>
<keyword evidence="1" id="KW-0119">Carbohydrate metabolism</keyword>
<dbReference type="PANTHER" id="PTHR31268:SF32">
    <property type="entry name" value="GALACTINOL--SUCROSE GALACTOSYLTRANSFERASE 2-RELATED"/>
    <property type="match status" value="1"/>
</dbReference>
<dbReference type="Gene3D" id="3.20.20.70">
    <property type="entry name" value="Aldolase class I"/>
    <property type="match status" value="1"/>
</dbReference>
<dbReference type="PANTHER" id="PTHR31268">
    <property type="match status" value="1"/>
</dbReference>
<dbReference type="EMBL" id="CAJRAY010000001">
    <property type="protein sequence ID" value="CAG5076244.1"/>
    <property type="molecule type" value="Genomic_DNA"/>
</dbReference>
<gene>
    <name evidence="2" type="primary">txxe74-agal</name>
    <name evidence="2" type="ORF">TXXE_00490</name>
</gene>
<evidence type="ECO:0000256" key="1">
    <source>
        <dbReference type="ARBA" id="ARBA00023277"/>
    </source>
</evidence>
<accession>A0ABM8UZG0</accession>
<dbReference type="Pfam" id="PF05691">
    <property type="entry name" value="Raffinose_syn"/>
    <property type="match status" value="2"/>
</dbReference>
<dbReference type="InterPro" id="IPR013785">
    <property type="entry name" value="Aldolase_TIM"/>
</dbReference>